<keyword evidence="1" id="KW-0812">Transmembrane</keyword>
<proteinExistence type="predicted"/>
<evidence type="ECO:0000313" key="2">
    <source>
        <dbReference type="EMBL" id="CAF4880355.1"/>
    </source>
</evidence>
<reference evidence="2" key="1">
    <citation type="submission" date="2021-02" db="EMBL/GenBank/DDBJ databases">
        <authorList>
            <person name="Steward A R."/>
        </authorList>
    </citation>
    <scope>NUCLEOTIDE SEQUENCE</scope>
</reference>
<feature type="transmembrane region" description="Helical" evidence="1">
    <location>
        <begin position="104"/>
        <end position="121"/>
    </location>
</feature>
<keyword evidence="1" id="KW-1133">Transmembrane helix</keyword>
<gene>
    <name evidence="2" type="ORF">PMACD_LOCUS9547</name>
</gene>
<feature type="transmembrane region" description="Helical" evidence="1">
    <location>
        <begin position="141"/>
        <end position="161"/>
    </location>
</feature>
<evidence type="ECO:0000313" key="3">
    <source>
        <dbReference type="Proteomes" id="UP000663880"/>
    </source>
</evidence>
<dbReference type="Proteomes" id="UP000663880">
    <property type="component" value="Unassembled WGS sequence"/>
</dbReference>
<sequence length="209" mass="24184">MTRGFVCDINEESIQLINWTWLEPFMFIVNMGTHGFYPYPLLLRPYAEAFDNEPLGEELKCDDSLTHVSGSNMLYFFINTSWFIFVLSYIVAIYKKEVIPIRMFYLWSLLKIGVQILFLAYQPGSIKFSNDAVGFLERSGFANLLDIVLGCICIVIIRRYVNQMSLEVVVWIVKKPPTYEECLNNLKQKEKNEAIIHIDTKPGLLTSCI</sequence>
<keyword evidence="3" id="KW-1185">Reference proteome</keyword>
<accession>A0A821TSH4</accession>
<name>A0A821TSH4_9NEOP</name>
<dbReference type="OrthoDB" id="7461964at2759"/>
<organism evidence="2 3">
    <name type="scientific">Pieris macdunnoughi</name>
    <dbReference type="NCBI Taxonomy" id="345717"/>
    <lineage>
        <taxon>Eukaryota</taxon>
        <taxon>Metazoa</taxon>
        <taxon>Ecdysozoa</taxon>
        <taxon>Arthropoda</taxon>
        <taxon>Hexapoda</taxon>
        <taxon>Insecta</taxon>
        <taxon>Pterygota</taxon>
        <taxon>Neoptera</taxon>
        <taxon>Endopterygota</taxon>
        <taxon>Lepidoptera</taxon>
        <taxon>Glossata</taxon>
        <taxon>Ditrysia</taxon>
        <taxon>Papilionoidea</taxon>
        <taxon>Pieridae</taxon>
        <taxon>Pierinae</taxon>
        <taxon>Pieris</taxon>
    </lineage>
</organism>
<dbReference type="AlphaFoldDB" id="A0A821TSH4"/>
<protein>
    <submittedName>
        <fullName evidence="2">Uncharacterized protein</fullName>
    </submittedName>
</protein>
<keyword evidence="1" id="KW-0472">Membrane</keyword>
<comment type="caution">
    <text evidence="2">The sequence shown here is derived from an EMBL/GenBank/DDBJ whole genome shotgun (WGS) entry which is preliminary data.</text>
</comment>
<evidence type="ECO:0000256" key="1">
    <source>
        <dbReference type="SAM" id="Phobius"/>
    </source>
</evidence>
<dbReference type="EMBL" id="CAJOBZ010000027">
    <property type="protein sequence ID" value="CAF4880355.1"/>
    <property type="molecule type" value="Genomic_DNA"/>
</dbReference>
<feature type="transmembrane region" description="Helical" evidence="1">
    <location>
        <begin position="73"/>
        <end position="92"/>
    </location>
</feature>